<dbReference type="STRING" id="574376.BAMA_19405"/>
<accession>A0A073JY82</accession>
<dbReference type="Gene3D" id="3.40.630.30">
    <property type="match status" value="1"/>
</dbReference>
<dbReference type="Gene3D" id="3.40.630.90">
    <property type="match status" value="1"/>
</dbReference>
<keyword evidence="3" id="KW-1185">Reference proteome</keyword>
<evidence type="ECO:0000259" key="1">
    <source>
        <dbReference type="PROSITE" id="PS51186"/>
    </source>
</evidence>
<dbReference type="CDD" id="cd04301">
    <property type="entry name" value="NAT_SF"/>
    <property type="match status" value="1"/>
</dbReference>
<dbReference type="InterPro" id="IPR052729">
    <property type="entry name" value="Acyl/Acetyltrans_Enzymes"/>
</dbReference>
<name>A0A073JY82_9BACI</name>
<evidence type="ECO:0000313" key="2">
    <source>
        <dbReference type="EMBL" id="KEK19934.1"/>
    </source>
</evidence>
<dbReference type="EMBL" id="JOTN01000005">
    <property type="protein sequence ID" value="KEK19934.1"/>
    <property type="molecule type" value="Genomic_DNA"/>
</dbReference>
<feature type="domain" description="N-acetyltransferase" evidence="1">
    <location>
        <begin position="4"/>
        <end position="139"/>
    </location>
</feature>
<dbReference type="Pfam" id="PF13508">
    <property type="entry name" value="Acetyltransf_7"/>
    <property type="match status" value="1"/>
</dbReference>
<dbReference type="InterPro" id="IPR000182">
    <property type="entry name" value="GNAT_dom"/>
</dbReference>
<dbReference type="PANTHER" id="PTHR47237:SF2">
    <property type="entry name" value="BLL4206 PROTEIN"/>
    <property type="match status" value="1"/>
</dbReference>
<dbReference type="SUPFAM" id="SSF55729">
    <property type="entry name" value="Acyl-CoA N-acyltransferases (Nat)"/>
    <property type="match status" value="1"/>
</dbReference>
<dbReference type="Pfam" id="PF18014">
    <property type="entry name" value="Acetyltransf_18"/>
    <property type="match status" value="1"/>
</dbReference>
<dbReference type="AlphaFoldDB" id="A0A073JY82"/>
<dbReference type="Proteomes" id="UP000027822">
    <property type="component" value="Unassembled WGS sequence"/>
</dbReference>
<dbReference type="InterPro" id="IPR041496">
    <property type="entry name" value="YitH/HolE_GNAT"/>
</dbReference>
<dbReference type="GO" id="GO:0016747">
    <property type="term" value="F:acyltransferase activity, transferring groups other than amino-acyl groups"/>
    <property type="evidence" value="ECO:0007669"/>
    <property type="project" value="InterPro"/>
</dbReference>
<sequence>MVNHSLQLLNEQHIEQLIQLSQSVDWDYDRFEIETILSVGKVYGYIHESRKVIASAAIIPYAGELASIGMVIVHPNYRGLQLGKRVMEACIQSVGDDKQIMLITTPDGKPMYEKLGFQVVSSVHKYLCDEFICERITFHEYEITNYEEKDFLHVRKLDEEANGVDRSEFLKVRIKQAKQTVVVKNRSGTIVGFGLSIQTPANLILGPIVAFCEEVAVLIIYELSHRHNGRLRIDTPENKVELTSFLQKKGFYKVAQPPIMVRNGSTLLQRNENLYGIAAQIFG</sequence>
<dbReference type="PROSITE" id="PS51186">
    <property type="entry name" value="GNAT"/>
    <property type="match status" value="1"/>
</dbReference>
<proteinExistence type="predicted"/>
<dbReference type="InterPro" id="IPR016181">
    <property type="entry name" value="Acyl_CoA_acyltransferase"/>
</dbReference>
<gene>
    <name evidence="2" type="ORF">BAMA_19405</name>
</gene>
<organism evidence="2 3">
    <name type="scientific">Bacillus manliponensis</name>
    <dbReference type="NCBI Taxonomy" id="574376"/>
    <lineage>
        <taxon>Bacteria</taxon>
        <taxon>Bacillati</taxon>
        <taxon>Bacillota</taxon>
        <taxon>Bacilli</taxon>
        <taxon>Bacillales</taxon>
        <taxon>Bacillaceae</taxon>
        <taxon>Bacillus</taxon>
        <taxon>Bacillus cereus group</taxon>
    </lineage>
</organism>
<dbReference type="PANTHER" id="PTHR47237">
    <property type="entry name" value="SLL0310 PROTEIN"/>
    <property type="match status" value="1"/>
</dbReference>
<comment type="caution">
    <text evidence="2">The sequence shown here is derived from an EMBL/GenBank/DDBJ whole genome shotgun (WGS) entry which is preliminary data.</text>
</comment>
<reference evidence="2 3" key="1">
    <citation type="submission" date="2014-06" db="EMBL/GenBank/DDBJ databases">
        <title>Draft genome sequence of Bacillus manliponensis JCM 15802 (MCCC 1A00708).</title>
        <authorList>
            <person name="Lai Q."/>
            <person name="Liu Y."/>
            <person name="Shao Z."/>
        </authorList>
    </citation>
    <scope>NUCLEOTIDE SEQUENCE [LARGE SCALE GENOMIC DNA]</scope>
    <source>
        <strain evidence="2 3">JCM 15802</strain>
    </source>
</reference>
<protein>
    <recommendedName>
        <fullName evidence="1">N-acetyltransferase domain-containing protein</fullName>
    </recommendedName>
</protein>
<evidence type="ECO:0000313" key="3">
    <source>
        <dbReference type="Proteomes" id="UP000027822"/>
    </source>
</evidence>
<dbReference type="eggNOG" id="COG0456">
    <property type="taxonomic scope" value="Bacteria"/>
</dbReference>